<protein>
    <submittedName>
        <fullName evidence="1">GAP family protein</fullName>
    </submittedName>
</protein>
<name>A0A4Z0HI86_MYCPR</name>
<sequence>MWGSLLVLALLTSINPVRLGIILVVLSRLRPLRNLVAYWSGAAIIGLTTLIVPLIALHAAPSSASFAKDFANPTANPAAQRTAIIIGAALLVIAALMLARSLLRSPAPQGNPAVANPDGTGSVSTLLLDSSAPPAISRLLHTAAAAAADEGESPIRRLFGRIRAAWRDGSSWISFVIGIIVLPPLDGVVFALAIIVASGAVLGVQVGAAIAFVIGVLAVEEIILISNVAAPERTQAALQRLHDWARAHHRKFAAAILAVVGVSLVARGMGGL</sequence>
<comment type="caution">
    <text evidence="1">The sequence shown here is derived from an EMBL/GenBank/DDBJ whole genome shotgun (WGS) entry which is preliminary data.</text>
</comment>
<dbReference type="Pfam" id="PF11139">
    <property type="entry name" value="SfLAP"/>
    <property type="match status" value="1"/>
</dbReference>
<dbReference type="RefSeq" id="WP_135361584.1">
    <property type="nucleotide sequence ID" value="NZ_JBLVUM010000002.1"/>
</dbReference>
<dbReference type="InterPro" id="IPR021315">
    <property type="entry name" value="Gap/Sap"/>
</dbReference>
<accession>A0A4Z0HI86</accession>
<proteinExistence type="predicted"/>
<dbReference type="Proteomes" id="UP000297792">
    <property type="component" value="Unassembled WGS sequence"/>
</dbReference>
<evidence type="ECO:0000313" key="1">
    <source>
        <dbReference type="EMBL" id="TGB38143.1"/>
    </source>
</evidence>
<evidence type="ECO:0000313" key="2">
    <source>
        <dbReference type="Proteomes" id="UP000297792"/>
    </source>
</evidence>
<dbReference type="AlphaFoldDB" id="A0A4Z0HI86"/>
<reference evidence="1 2" key="1">
    <citation type="submission" date="2018-12" db="EMBL/GenBank/DDBJ databases">
        <title>Draft genome sequences of Mycolicibacterium peregrinum isolated from a pig with lymphadenitis and from soil on the same Japanese pig farm.</title>
        <authorList>
            <person name="Komatsu T."/>
            <person name="Ohya K."/>
            <person name="Sawai K."/>
            <person name="Odoi J.O."/>
            <person name="Otsu K."/>
            <person name="Ota A."/>
            <person name="Ito T."/>
            <person name="Kawai M."/>
            <person name="Maruyama F."/>
        </authorList>
    </citation>
    <scope>NUCLEOTIDE SEQUENCE [LARGE SCALE GENOMIC DNA]</scope>
    <source>
        <strain evidence="1 2">138</strain>
    </source>
</reference>
<gene>
    <name evidence="1" type="ORF">EJD98_24710</name>
</gene>
<organism evidence="1 2">
    <name type="scientific">Mycolicibacterium peregrinum</name>
    <name type="common">Mycobacterium peregrinum</name>
    <dbReference type="NCBI Taxonomy" id="43304"/>
    <lineage>
        <taxon>Bacteria</taxon>
        <taxon>Bacillati</taxon>
        <taxon>Actinomycetota</taxon>
        <taxon>Actinomycetes</taxon>
        <taxon>Mycobacteriales</taxon>
        <taxon>Mycobacteriaceae</taxon>
        <taxon>Mycolicibacterium</taxon>
    </lineage>
</organism>
<dbReference type="EMBL" id="RWKA01000017">
    <property type="protein sequence ID" value="TGB38143.1"/>
    <property type="molecule type" value="Genomic_DNA"/>
</dbReference>
<keyword evidence="2" id="KW-1185">Reference proteome</keyword>